<sequence length="62" mass="7179">MSVNQAVNRELNKLRRDGFTGKELFNQLILIYRQHNMHELQDNSLPILSQPIPFIVCSEGLV</sequence>
<reference evidence="1" key="2">
    <citation type="journal article" date="2019" name="Genome Biol. Evol.">
        <title>Day and night: Metabolic profiles and evolutionary relationships of six axenic non-marine cyanobacteria.</title>
        <authorList>
            <person name="Will S.E."/>
            <person name="Henke P."/>
            <person name="Boedeker C."/>
            <person name="Huang S."/>
            <person name="Brinkmann H."/>
            <person name="Rohde M."/>
            <person name="Jarek M."/>
            <person name="Friedl T."/>
            <person name="Seufert S."/>
            <person name="Schumacher M."/>
            <person name="Overmann J."/>
            <person name="Neumann-Schaal M."/>
            <person name="Petersen J."/>
        </authorList>
    </citation>
    <scope>NUCLEOTIDE SEQUENCE [LARGE SCALE GENOMIC DNA]</scope>
    <source>
        <strain evidence="1">PCC 7102</strain>
    </source>
</reference>
<protein>
    <submittedName>
        <fullName evidence="1">Uncharacterized protein</fullName>
    </submittedName>
</protein>
<keyword evidence="2" id="KW-1185">Reference proteome</keyword>
<comment type="caution">
    <text evidence="1">The sequence shown here is derived from an EMBL/GenBank/DDBJ whole genome shotgun (WGS) entry which is preliminary data.</text>
</comment>
<evidence type="ECO:0000313" key="1">
    <source>
        <dbReference type="EMBL" id="RUT10061.1"/>
    </source>
</evidence>
<reference evidence="1" key="1">
    <citation type="submission" date="2018-12" db="EMBL/GenBank/DDBJ databases">
        <authorList>
            <person name="Will S."/>
            <person name="Neumann-Schaal M."/>
            <person name="Henke P."/>
        </authorList>
    </citation>
    <scope>NUCLEOTIDE SEQUENCE</scope>
    <source>
        <strain evidence="1">PCC 7102</strain>
    </source>
</reference>
<dbReference type="EMBL" id="RSCL01000001">
    <property type="protein sequence ID" value="RUT10061.1"/>
    <property type="molecule type" value="Genomic_DNA"/>
</dbReference>
<evidence type="ECO:0000313" key="2">
    <source>
        <dbReference type="Proteomes" id="UP000271624"/>
    </source>
</evidence>
<gene>
    <name evidence="1" type="ORF">DSM106972_005560</name>
</gene>
<dbReference type="Proteomes" id="UP000271624">
    <property type="component" value="Unassembled WGS sequence"/>
</dbReference>
<dbReference type="AlphaFoldDB" id="A0A433VVD4"/>
<name>A0A433VVD4_9CYAN</name>
<organism evidence="1 2">
    <name type="scientific">Dulcicalothrix desertica PCC 7102</name>
    <dbReference type="NCBI Taxonomy" id="232991"/>
    <lineage>
        <taxon>Bacteria</taxon>
        <taxon>Bacillati</taxon>
        <taxon>Cyanobacteriota</taxon>
        <taxon>Cyanophyceae</taxon>
        <taxon>Nostocales</taxon>
        <taxon>Calotrichaceae</taxon>
        <taxon>Dulcicalothrix</taxon>
    </lineage>
</organism>
<proteinExistence type="predicted"/>
<accession>A0A433VVD4</accession>